<dbReference type="GO" id="GO:0030672">
    <property type="term" value="C:synaptic vesicle membrane"/>
    <property type="evidence" value="ECO:0007669"/>
    <property type="project" value="TreeGrafter"/>
</dbReference>
<name>A0AA88LTE4_TACVA</name>
<proteinExistence type="predicted"/>
<dbReference type="GO" id="GO:0016081">
    <property type="term" value="P:synaptic vesicle docking"/>
    <property type="evidence" value="ECO:0007669"/>
    <property type="project" value="TreeGrafter"/>
</dbReference>
<dbReference type="GO" id="GO:0005516">
    <property type="term" value="F:calmodulin binding"/>
    <property type="evidence" value="ECO:0007669"/>
    <property type="project" value="TreeGrafter"/>
</dbReference>
<dbReference type="PANTHER" id="PTHR10480">
    <property type="entry name" value="PROTEIN UNC-13 HOMOLOG"/>
    <property type="match status" value="1"/>
</dbReference>
<dbReference type="GO" id="GO:0061789">
    <property type="term" value="P:dense core granule priming"/>
    <property type="evidence" value="ECO:0007669"/>
    <property type="project" value="TreeGrafter"/>
</dbReference>
<organism evidence="2 3">
    <name type="scientific">Tachysurus vachellii</name>
    <name type="common">Darkbarbel catfish</name>
    <name type="synonym">Pelteobagrus vachellii</name>
    <dbReference type="NCBI Taxonomy" id="175792"/>
    <lineage>
        <taxon>Eukaryota</taxon>
        <taxon>Metazoa</taxon>
        <taxon>Chordata</taxon>
        <taxon>Craniata</taxon>
        <taxon>Vertebrata</taxon>
        <taxon>Euteleostomi</taxon>
        <taxon>Actinopterygii</taxon>
        <taxon>Neopterygii</taxon>
        <taxon>Teleostei</taxon>
        <taxon>Ostariophysi</taxon>
        <taxon>Siluriformes</taxon>
        <taxon>Bagridae</taxon>
        <taxon>Tachysurus</taxon>
    </lineage>
</organism>
<evidence type="ECO:0000313" key="3">
    <source>
        <dbReference type="Proteomes" id="UP001187315"/>
    </source>
</evidence>
<dbReference type="GO" id="GO:0042734">
    <property type="term" value="C:presynaptic membrane"/>
    <property type="evidence" value="ECO:0007669"/>
    <property type="project" value="TreeGrafter"/>
</dbReference>
<comment type="caution">
    <text evidence="2">The sequence shown here is derived from an EMBL/GenBank/DDBJ whole genome shotgun (WGS) entry which is preliminary data.</text>
</comment>
<gene>
    <name evidence="2" type="ORF">Q7C36_020306</name>
</gene>
<dbReference type="Gene3D" id="1.10.357.50">
    <property type="match status" value="1"/>
</dbReference>
<dbReference type="InterPro" id="IPR010439">
    <property type="entry name" value="MUN_dom"/>
</dbReference>
<dbReference type="EMBL" id="JAVHJS010000021">
    <property type="protein sequence ID" value="KAK2823706.1"/>
    <property type="molecule type" value="Genomic_DNA"/>
</dbReference>
<dbReference type="AlphaFoldDB" id="A0AA88LTE4"/>
<keyword evidence="3" id="KW-1185">Reference proteome</keyword>
<dbReference type="GO" id="GO:0099525">
    <property type="term" value="P:presynaptic dense core vesicle exocytosis"/>
    <property type="evidence" value="ECO:0007669"/>
    <property type="project" value="TreeGrafter"/>
</dbReference>
<dbReference type="GO" id="GO:0043195">
    <property type="term" value="C:terminal bouton"/>
    <property type="evidence" value="ECO:0007669"/>
    <property type="project" value="TreeGrafter"/>
</dbReference>
<evidence type="ECO:0000259" key="1">
    <source>
        <dbReference type="Pfam" id="PF06292"/>
    </source>
</evidence>
<feature type="domain" description="MUN" evidence="1">
    <location>
        <begin position="8"/>
        <end position="81"/>
    </location>
</feature>
<protein>
    <recommendedName>
        <fullName evidence="1">MUN domain-containing protein</fullName>
    </recommendedName>
</protein>
<dbReference type="GO" id="GO:0017075">
    <property type="term" value="F:syntaxin-1 binding"/>
    <property type="evidence" value="ECO:0007669"/>
    <property type="project" value="TreeGrafter"/>
</dbReference>
<dbReference type="GO" id="GO:0016082">
    <property type="term" value="P:synaptic vesicle priming"/>
    <property type="evidence" value="ECO:0007669"/>
    <property type="project" value="TreeGrafter"/>
</dbReference>
<sequence length="91" mass="10066">MVGVIQPKTTAKVLLQYSAILKKSFPSYCDKEKTVCLYTTLCSNLNPSSLHQPCILLNSVQQLRVQLEKMFKSMGANPVGETGQFEGSPEK</sequence>
<reference evidence="2" key="1">
    <citation type="submission" date="2023-08" db="EMBL/GenBank/DDBJ databases">
        <title>Pelteobagrus vachellii genome.</title>
        <authorList>
            <person name="Liu H."/>
        </authorList>
    </citation>
    <scope>NUCLEOTIDE SEQUENCE</scope>
    <source>
        <strain evidence="2">PRFRI_2022a</strain>
        <tissue evidence="2">Muscle</tissue>
    </source>
</reference>
<dbReference type="GO" id="GO:0098831">
    <property type="term" value="C:presynaptic active zone cytoplasmic component"/>
    <property type="evidence" value="ECO:0007669"/>
    <property type="project" value="TreeGrafter"/>
</dbReference>
<dbReference type="PANTHER" id="PTHR10480:SF8">
    <property type="entry name" value="PROTEIN UNC-13 HOMOLOG B"/>
    <property type="match status" value="1"/>
</dbReference>
<evidence type="ECO:0000313" key="2">
    <source>
        <dbReference type="EMBL" id="KAK2823706.1"/>
    </source>
</evidence>
<dbReference type="GO" id="GO:0031594">
    <property type="term" value="C:neuromuscular junction"/>
    <property type="evidence" value="ECO:0007669"/>
    <property type="project" value="TreeGrafter"/>
</dbReference>
<dbReference type="Proteomes" id="UP001187315">
    <property type="component" value="Unassembled WGS sequence"/>
</dbReference>
<accession>A0AA88LTE4</accession>
<dbReference type="InterPro" id="IPR027080">
    <property type="entry name" value="Unc-13"/>
</dbReference>
<dbReference type="GO" id="GO:0035249">
    <property type="term" value="P:synaptic transmission, glutamatergic"/>
    <property type="evidence" value="ECO:0007669"/>
    <property type="project" value="TreeGrafter"/>
</dbReference>
<dbReference type="GO" id="GO:0019992">
    <property type="term" value="F:diacylglycerol binding"/>
    <property type="evidence" value="ECO:0007669"/>
    <property type="project" value="InterPro"/>
</dbReference>
<dbReference type="Pfam" id="PF06292">
    <property type="entry name" value="MUN"/>
    <property type="match status" value="1"/>
</dbReference>